<evidence type="ECO:0000313" key="3">
    <source>
        <dbReference type="Proteomes" id="UP000004995"/>
    </source>
</evidence>
<dbReference type="InterPro" id="IPR001810">
    <property type="entry name" value="F-box_dom"/>
</dbReference>
<name>K3YZQ5_SETIT</name>
<dbReference type="InterPro" id="IPR050796">
    <property type="entry name" value="SCF_F-box_component"/>
</dbReference>
<dbReference type="HOGENOM" id="CLU_1399593_0_0_1"/>
<keyword evidence="3" id="KW-1185">Reference proteome</keyword>
<dbReference type="InParanoid" id="K3YZQ5"/>
<protein>
    <recommendedName>
        <fullName evidence="1">F-box domain-containing protein</fullName>
    </recommendedName>
</protein>
<dbReference type="AlphaFoldDB" id="K3YZQ5"/>
<dbReference type="InterPro" id="IPR036047">
    <property type="entry name" value="F-box-like_dom_sf"/>
</dbReference>
<dbReference type="eggNOG" id="ENOG502RRRH">
    <property type="taxonomic scope" value="Eukaryota"/>
</dbReference>
<reference evidence="3" key="1">
    <citation type="journal article" date="2012" name="Nat. Biotechnol.">
        <title>Reference genome sequence of the model plant Setaria.</title>
        <authorList>
            <person name="Bennetzen J.L."/>
            <person name="Schmutz J."/>
            <person name="Wang H."/>
            <person name="Percifield R."/>
            <person name="Hawkins J."/>
            <person name="Pontaroli A.C."/>
            <person name="Estep M."/>
            <person name="Feng L."/>
            <person name="Vaughn J.N."/>
            <person name="Grimwood J."/>
            <person name="Jenkins J."/>
            <person name="Barry K."/>
            <person name="Lindquist E."/>
            <person name="Hellsten U."/>
            <person name="Deshpande S."/>
            <person name="Wang X."/>
            <person name="Wu X."/>
            <person name="Mitros T."/>
            <person name="Triplett J."/>
            <person name="Yang X."/>
            <person name="Ye C.Y."/>
            <person name="Mauro-Herrera M."/>
            <person name="Wang L."/>
            <person name="Li P."/>
            <person name="Sharma M."/>
            <person name="Sharma R."/>
            <person name="Ronald P.C."/>
            <person name="Panaud O."/>
            <person name="Kellogg E.A."/>
            <person name="Brutnell T.P."/>
            <person name="Doust A.N."/>
            <person name="Tuskan G.A."/>
            <person name="Rokhsar D."/>
            <person name="Devos K.M."/>
        </authorList>
    </citation>
    <scope>NUCLEOTIDE SEQUENCE [LARGE SCALE GENOMIC DNA]</scope>
    <source>
        <strain evidence="3">cv. Yugu1</strain>
    </source>
</reference>
<dbReference type="Pfam" id="PF00646">
    <property type="entry name" value="F-box"/>
    <property type="match status" value="1"/>
</dbReference>
<evidence type="ECO:0000313" key="2">
    <source>
        <dbReference type="EnsemblPlants" id="KQL28161"/>
    </source>
</evidence>
<dbReference type="EMBL" id="AGNK02000052">
    <property type="status" value="NOT_ANNOTATED_CDS"/>
    <property type="molecule type" value="Genomic_DNA"/>
</dbReference>
<reference evidence="2" key="2">
    <citation type="submission" date="2018-08" db="UniProtKB">
        <authorList>
            <consortium name="EnsemblPlants"/>
        </authorList>
    </citation>
    <scope>IDENTIFICATION</scope>
    <source>
        <strain evidence="2">Yugu1</strain>
    </source>
</reference>
<organism evidence="2 3">
    <name type="scientific">Setaria italica</name>
    <name type="common">Foxtail millet</name>
    <name type="synonym">Panicum italicum</name>
    <dbReference type="NCBI Taxonomy" id="4555"/>
    <lineage>
        <taxon>Eukaryota</taxon>
        <taxon>Viridiplantae</taxon>
        <taxon>Streptophyta</taxon>
        <taxon>Embryophyta</taxon>
        <taxon>Tracheophyta</taxon>
        <taxon>Spermatophyta</taxon>
        <taxon>Magnoliopsida</taxon>
        <taxon>Liliopsida</taxon>
        <taxon>Poales</taxon>
        <taxon>Poaceae</taxon>
        <taxon>PACMAD clade</taxon>
        <taxon>Panicoideae</taxon>
        <taxon>Panicodae</taxon>
        <taxon>Paniceae</taxon>
        <taxon>Cenchrinae</taxon>
        <taxon>Setaria</taxon>
    </lineage>
</organism>
<sequence>MLGIGLESFTVDHILTRVPAADTVRLQAVCREWRAAIASDRFVQAYQAVRAAAAQPPEIIFFASAKAGSTTFYREARELVTVGNLRANDVVLSGTKPCRGLTLLFQPSASAYHVCNLSAGEHVSLHPCSPAWRDTPTMSPYVLSGAGLGFDPAANEHKVVRLYEDWENKQRCEVYGLRSGGWRPCAGQVPPHAAK</sequence>
<feature type="domain" description="F-box" evidence="1">
    <location>
        <begin position="12"/>
        <end position="42"/>
    </location>
</feature>
<dbReference type="OMA" id="YQADEME"/>
<dbReference type="Gramene" id="KQL28161">
    <property type="protein sequence ID" value="KQL28161"/>
    <property type="gene ID" value="SETIT_019765mg"/>
</dbReference>
<dbReference type="EnsemblPlants" id="KQL28161">
    <property type="protein sequence ID" value="KQL28161"/>
    <property type="gene ID" value="SETIT_019765mg"/>
</dbReference>
<dbReference type="PANTHER" id="PTHR31672">
    <property type="entry name" value="BNACNNG10540D PROTEIN"/>
    <property type="match status" value="1"/>
</dbReference>
<dbReference type="Proteomes" id="UP000004995">
    <property type="component" value="Unassembled WGS sequence"/>
</dbReference>
<evidence type="ECO:0000259" key="1">
    <source>
        <dbReference type="Pfam" id="PF00646"/>
    </source>
</evidence>
<dbReference type="SUPFAM" id="SSF81383">
    <property type="entry name" value="F-box domain"/>
    <property type="match status" value="1"/>
</dbReference>
<accession>K3YZQ5</accession>
<proteinExistence type="predicted"/>